<accession>A0AAV1HSN1</accession>
<evidence type="ECO:0000256" key="1">
    <source>
        <dbReference type="SAM" id="Coils"/>
    </source>
</evidence>
<sequence length="415" mass="44218">MQAQQALPPLTHIVVQTSSVVPASLEEVWGAVRGFSSIAQWSAPIGLERISAELLPGSVDGQVGALRHVRLGALGFVEQLEALDDDRRLLKWRVVSHPLNANPFPGSLLNYKAKLRLYDVTVARQTFMQLECSFETEHQNGEIMRRELRTRQEANIRGVLALMQAQSSFRAEQLSAPLQPHLVPMPPLGAATVLPGMLPGAALPGQYIAASASRELSPSSQAIRASISTGPSEDYLMAPMASLQSSLAASSLNSAGWGSSLESASVVRVPGGMSATYEAPLQQQQQQAALQPPALQHTQVPLPAASVHDSAATVQSMDFSKVLQNAQAQAQVQGMGSQLARLNARLQQQQQQQGLSLADSTRPAFKSSAAMTAAMAGSSQVHQMRARASDDMLVAQKGARSDPDSLSAESRVLSL</sequence>
<evidence type="ECO:0000256" key="2">
    <source>
        <dbReference type="SAM" id="MobiDB-lite"/>
    </source>
</evidence>
<gene>
    <name evidence="3" type="ORF">CVIRNUC_000046</name>
</gene>
<dbReference type="InterPro" id="IPR019587">
    <property type="entry name" value="Polyketide_cyclase/dehydratase"/>
</dbReference>
<protein>
    <submittedName>
        <fullName evidence="3">Uncharacterized protein</fullName>
    </submittedName>
</protein>
<dbReference type="EMBL" id="CAUYUE010000001">
    <property type="protein sequence ID" value="CAK0731815.1"/>
    <property type="molecule type" value="Genomic_DNA"/>
</dbReference>
<organism evidence="3 4">
    <name type="scientific">Coccomyxa viridis</name>
    <dbReference type="NCBI Taxonomy" id="1274662"/>
    <lineage>
        <taxon>Eukaryota</taxon>
        <taxon>Viridiplantae</taxon>
        <taxon>Chlorophyta</taxon>
        <taxon>core chlorophytes</taxon>
        <taxon>Trebouxiophyceae</taxon>
        <taxon>Trebouxiophyceae incertae sedis</taxon>
        <taxon>Coccomyxaceae</taxon>
        <taxon>Coccomyxa</taxon>
    </lineage>
</organism>
<evidence type="ECO:0000313" key="4">
    <source>
        <dbReference type="Proteomes" id="UP001314263"/>
    </source>
</evidence>
<keyword evidence="1" id="KW-0175">Coiled coil</keyword>
<feature type="region of interest" description="Disordered" evidence="2">
    <location>
        <begin position="396"/>
        <end position="415"/>
    </location>
</feature>
<reference evidence="3 4" key="1">
    <citation type="submission" date="2023-10" db="EMBL/GenBank/DDBJ databases">
        <authorList>
            <person name="Maclean D."/>
            <person name="Macfadyen A."/>
        </authorList>
    </citation>
    <scope>NUCLEOTIDE SEQUENCE [LARGE SCALE GENOMIC DNA]</scope>
</reference>
<proteinExistence type="predicted"/>
<name>A0AAV1HSN1_9CHLO</name>
<dbReference type="CDD" id="cd07821">
    <property type="entry name" value="PYR_PYL_RCAR_like"/>
    <property type="match status" value="1"/>
</dbReference>
<dbReference type="AlphaFoldDB" id="A0AAV1HSN1"/>
<dbReference type="InterPro" id="IPR023393">
    <property type="entry name" value="START-like_dom_sf"/>
</dbReference>
<dbReference type="Proteomes" id="UP001314263">
    <property type="component" value="Unassembled WGS sequence"/>
</dbReference>
<keyword evidence="4" id="KW-1185">Reference proteome</keyword>
<dbReference type="Pfam" id="PF10604">
    <property type="entry name" value="Polyketide_cyc2"/>
    <property type="match status" value="1"/>
</dbReference>
<dbReference type="SUPFAM" id="SSF55961">
    <property type="entry name" value="Bet v1-like"/>
    <property type="match status" value="1"/>
</dbReference>
<feature type="coiled-coil region" evidence="1">
    <location>
        <begin position="325"/>
        <end position="352"/>
    </location>
</feature>
<dbReference type="Gene3D" id="3.30.530.20">
    <property type="match status" value="1"/>
</dbReference>
<comment type="caution">
    <text evidence="3">The sequence shown here is derived from an EMBL/GenBank/DDBJ whole genome shotgun (WGS) entry which is preliminary data.</text>
</comment>
<evidence type="ECO:0000313" key="3">
    <source>
        <dbReference type="EMBL" id="CAK0731815.1"/>
    </source>
</evidence>